<sequence length="268" mass="30105">MRRSFDAQNLKNKISHPVNVSTESLTNESTNQSSTHPHSYPYSHSHSQSHANNKLSIHNNGSVTSIIESPVLDSSKTFDETDDLKDHSNKTITVHKRNKSESLANIVSKSKQKGGNRNESFSHNNGAIIESSDMEHHKNKRYSTPVSLTSTHGSNRRSASTSTLITPSSGSDHTIKDQHQEYAPLYPPNRVHHKTSRSVSNPVSYRPKQQSEQHYHHHDLKHLDEDVEPSTKSNSVISTSAAFNMLKKVQPAQNKKNRLSKFFSNLKN</sequence>
<comment type="caution">
    <text evidence="1">The sequence shown here is derived from an EMBL/GenBank/DDBJ whole genome shotgun (WGS) entry which is preliminary data.</text>
</comment>
<dbReference type="Proteomes" id="UP001165101">
    <property type="component" value="Unassembled WGS sequence"/>
</dbReference>
<dbReference type="EMBL" id="BSXV01002734">
    <property type="protein sequence ID" value="GME96583.1"/>
    <property type="molecule type" value="Genomic_DNA"/>
</dbReference>
<protein>
    <submittedName>
        <fullName evidence="1">Unnamed protein product</fullName>
    </submittedName>
</protein>
<proteinExistence type="predicted"/>
<reference evidence="1" key="1">
    <citation type="submission" date="2023-04" db="EMBL/GenBank/DDBJ databases">
        <title>Candida boidinii NBRC 1967.</title>
        <authorList>
            <person name="Ichikawa N."/>
            <person name="Sato H."/>
            <person name="Tonouchi N."/>
        </authorList>
    </citation>
    <scope>NUCLEOTIDE SEQUENCE</scope>
    <source>
        <strain evidence="1">NBRC 1967</strain>
    </source>
</reference>
<name>A0ACB5TWX2_CANBO</name>
<evidence type="ECO:0000313" key="2">
    <source>
        <dbReference type="Proteomes" id="UP001165101"/>
    </source>
</evidence>
<organism evidence="1 2">
    <name type="scientific">Candida boidinii</name>
    <name type="common">Yeast</name>
    <dbReference type="NCBI Taxonomy" id="5477"/>
    <lineage>
        <taxon>Eukaryota</taxon>
        <taxon>Fungi</taxon>
        <taxon>Dikarya</taxon>
        <taxon>Ascomycota</taxon>
        <taxon>Saccharomycotina</taxon>
        <taxon>Pichiomycetes</taxon>
        <taxon>Pichiales</taxon>
        <taxon>Pichiaceae</taxon>
        <taxon>Ogataea</taxon>
        <taxon>Ogataea/Candida clade</taxon>
    </lineage>
</organism>
<evidence type="ECO:0000313" key="1">
    <source>
        <dbReference type="EMBL" id="GME96583.1"/>
    </source>
</evidence>
<accession>A0ACB5TWX2</accession>
<keyword evidence="2" id="KW-1185">Reference proteome</keyword>
<gene>
    <name evidence="1" type="ORF">Cboi01_000431900</name>
</gene>